<protein>
    <submittedName>
        <fullName evidence="2">Secreted protein</fullName>
    </submittedName>
</protein>
<keyword evidence="1" id="KW-0732">Signal</keyword>
<sequence>MPGTDLTTGSRLVLLLAVYDHVVDGVPARGTYQDVAVQFGVDRSLVSKLWKAHREYVIAASASGPFDIDAFADRLKTKRTGQSGRKPPDIKAIQATVAALPFEARTTYQSAAYHAGLSRSSLHRSTHGD</sequence>
<dbReference type="EMBL" id="KM038850">
    <property type="protein sequence ID" value="AIG56311.1"/>
    <property type="molecule type" value="Genomic_DNA"/>
</dbReference>
<feature type="signal peptide" evidence="1">
    <location>
        <begin position="1"/>
        <end position="25"/>
    </location>
</feature>
<dbReference type="AlphaFoldDB" id="A0A0A7CP17"/>
<dbReference type="PANTHER" id="PTHR33889">
    <property type="entry name" value="OS04G0681850 PROTEIN"/>
    <property type="match status" value="1"/>
</dbReference>
<organism evidence="2">
    <name type="scientific">Achlya hypogyna</name>
    <name type="common">Oomycete</name>
    <name type="synonym">Protoachlya hypogyna</name>
    <dbReference type="NCBI Taxonomy" id="1202772"/>
    <lineage>
        <taxon>Eukaryota</taxon>
        <taxon>Sar</taxon>
        <taxon>Stramenopiles</taxon>
        <taxon>Oomycota</taxon>
        <taxon>Saprolegniomycetes</taxon>
        <taxon>Saprolegniales</taxon>
        <taxon>Achlyaceae</taxon>
        <taxon>Achlya</taxon>
    </lineage>
</organism>
<name>A0A0A7CP17_ACHHY</name>
<evidence type="ECO:0000313" key="2">
    <source>
        <dbReference type="EMBL" id="AIG56311.1"/>
    </source>
</evidence>
<reference evidence="2" key="1">
    <citation type="journal article" date="2014" name="Genome Biol. Evol.">
        <title>The secreted proteins of Achlya hypogyna and Thraustotheca clavata identify the ancestral oomycete secretome and reveal gene acquisitions by horizontal gene transfer.</title>
        <authorList>
            <person name="Misner I."/>
            <person name="Blouin N."/>
            <person name="Leonard G."/>
            <person name="Richards T.A."/>
            <person name="Lane C.E."/>
        </authorList>
    </citation>
    <scope>NUCLEOTIDE SEQUENCE</scope>
    <source>
        <strain evidence="2">ATCC 48635</strain>
    </source>
</reference>
<proteinExistence type="predicted"/>
<evidence type="ECO:0000256" key="1">
    <source>
        <dbReference type="SAM" id="SignalP"/>
    </source>
</evidence>
<accession>A0A0A7CP17</accession>
<feature type="chain" id="PRO_5002027485" evidence="1">
    <location>
        <begin position="26"/>
        <end position="129"/>
    </location>
</feature>
<dbReference type="PANTHER" id="PTHR33889:SF7">
    <property type="entry name" value="OS04G0681850 PROTEIN"/>
    <property type="match status" value="1"/>
</dbReference>